<feature type="region of interest" description="Disordered" evidence="3">
    <location>
        <begin position="1"/>
        <end position="96"/>
    </location>
</feature>
<evidence type="ECO:0000256" key="3">
    <source>
        <dbReference type="SAM" id="MobiDB-lite"/>
    </source>
</evidence>
<dbReference type="STRING" id="196109.A0A136J9T1"/>
<dbReference type="GO" id="GO:0007064">
    <property type="term" value="P:mitotic sister chromatid cohesion"/>
    <property type="evidence" value="ECO:0007669"/>
    <property type="project" value="TreeGrafter"/>
</dbReference>
<dbReference type="InterPro" id="IPR000182">
    <property type="entry name" value="GNAT_dom"/>
</dbReference>
<evidence type="ECO:0000313" key="5">
    <source>
        <dbReference type="EMBL" id="KXJ93912.1"/>
    </source>
</evidence>
<dbReference type="InterPro" id="IPR016181">
    <property type="entry name" value="Acyl_CoA_acyltransferase"/>
</dbReference>
<dbReference type="InterPro" id="IPR051556">
    <property type="entry name" value="N-term/lysine_N-AcTrnsfr"/>
</dbReference>
<dbReference type="SUPFAM" id="SSF55729">
    <property type="entry name" value="Acyl-CoA N-acyltransferases (Nat)"/>
    <property type="match status" value="1"/>
</dbReference>
<feature type="compositionally biased region" description="Pro residues" evidence="3">
    <location>
        <begin position="47"/>
        <end position="72"/>
    </location>
</feature>
<dbReference type="EMBL" id="KQ964247">
    <property type="protein sequence ID" value="KXJ93912.1"/>
    <property type="molecule type" value="Genomic_DNA"/>
</dbReference>
<keyword evidence="1" id="KW-0808">Transferase</keyword>
<feature type="compositionally biased region" description="Pro residues" evidence="3">
    <location>
        <begin position="309"/>
        <end position="327"/>
    </location>
</feature>
<evidence type="ECO:0000259" key="4">
    <source>
        <dbReference type="PROSITE" id="PS51186"/>
    </source>
</evidence>
<keyword evidence="6" id="KW-1185">Reference proteome</keyword>
<evidence type="ECO:0000313" key="6">
    <source>
        <dbReference type="Proteomes" id="UP000070501"/>
    </source>
</evidence>
<evidence type="ECO:0000256" key="1">
    <source>
        <dbReference type="ARBA" id="ARBA00022679"/>
    </source>
</evidence>
<keyword evidence="2" id="KW-0012">Acyltransferase</keyword>
<dbReference type="AlphaFoldDB" id="A0A136J9T1"/>
<dbReference type="PANTHER" id="PTHR42919">
    <property type="entry name" value="N-ALPHA-ACETYLTRANSFERASE"/>
    <property type="match status" value="1"/>
</dbReference>
<dbReference type="OrthoDB" id="47374at2759"/>
<sequence>MSLPANNNNNKTQGQPSIRSFFAPKSPSYVPAPSTSATASKSSTGSLPPPPPTTTVPPPQPTQLPPTLPPAPQLQQQAATRYTARRPQSLHPQASIVPIEPEHVPALRRITSLILPINYPDSFYAQLSNPATSGAFSRVILWTEPRSRPKVIGGLVCRPEELPFPTPSGGHINGLYIQSLVLLSPYRSLGLAASCLEEVVTAAAANSSSSWNCETVWAHVWTQNDEGLDWYKRRGFGVAGEIKNYYFKLQPGDALVVQRPIVIDRQPTASAGMTYSNSSFTTYIPPSTTAMAANLPLCSLPPTAAHKSAPPPPPSSNGTVRPPPPSTSPNGSSVPPPRSATSAKRPPPPPTNGTPAGTSFQNLRPETEWNDLPADMQAAAAANGSRSGGSSRSSSAVAASRKKRDRAYPAAAFGAK</sequence>
<dbReference type="PROSITE" id="PS51186">
    <property type="entry name" value="GNAT"/>
    <property type="match status" value="1"/>
</dbReference>
<evidence type="ECO:0000256" key="2">
    <source>
        <dbReference type="ARBA" id="ARBA00023315"/>
    </source>
</evidence>
<organism evidence="5 6">
    <name type="scientific">Microdochium bolleyi</name>
    <dbReference type="NCBI Taxonomy" id="196109"/>
    <lineage>
        <taxon>Eukaryota</taxon>
        <taxon>Fungi</taxon>
        <taxon>Dikarya</taxon>
        <taxon>Ascomycota</taxon>
        <taxon>Pezizomycotina</taxon>
        <taxon>Sordariomycetes</taxon>
        <taxon>Xylariomycetidae</taxon>
        <taxon>Xylariales</taxon>
        <taxon>Microdochiaceae</taxon>
        <taxon>Microdochium</taxon>
    </lineage>
</organism>
<feature type="compositionally biased region" description="Low complexity" evidence="3">
    <location>
        <begin position="378"/>
        <end position="399"/>
    </location>
</feature>
<dbReference type="Pfam" id="PF00583">
    <property type="entry name" value="Acetyltransf_1"/>
    <property type="match status" value="1"/>
</dbReference>
<dbReference type="GO" id="GO:0031415">
    <property type="term" value="C:NatA complex"/>
    <property type="evidence" value="ECO:0007669"/>
    <property type="project" value="TreeGrafter"/>
</dbReference>
<feature type="domain" description="N-acetyltransferase" evidence="4">
    <location>
        <begin position="94"/>
        <end position="262"/>
    </location>
</feature>
<dbReference type="PANTHER" id="PTHR42919:SF8">
    <property type="entry name" value="N-ALPHA-ACETYLTRANSFERASE 50"/>
    <property type="match status" value="1"/>
</dbReference>
<reference evidence="6" key="1">
    <citation type="submission" date="2016-02" db="EMBL/GenBank/DDBJ databases">
        <title>Draft genome sequence of Microdochium bolleyi, a fungal endophyte of beachgrass.</title>
        <authorList>
            <consortium name="DOE Joint Genome Institute"/>
            <person name="David A.S."/>
            <person name="May G."/>
            <person name="Haridas S."/>
            <person name="Lim J."/>
            <person name="Wang M."/>
            <person name="Labutti K."/>
            <person name="Lipzen A."/>
            <person name="Barry K."/>
            <person name="Grigoriev I.V."/>
        </authorList>
    </citation>
    <scope>NUCLEOTIDE SEQUENCE [LARGE SCALE GENOMIC DNA]</scope>
    <source>
        <strain evidence="6">J235TASD1</strain>
    </source>
</reference>
<feature type="compositionally biased region" description="Low complexity" evidence="3">
    <location>
        <begin position="26"/>
        <end position="46"/>
    </location>
</feature>
<dbReference type="InParanoid" id="A0A136J9T1"/>
<gene>
    <name evidence="5" type="ORF">Micbo1qcDRAFT_158822</name>
</gene>
<feature type="compositionally biased region" description="Polar residues" evidence="3">
    <location>
        <begin position="353"/>
        <end position="364"/>
    </location>
</feature>
<name>A0A136J9T1_9PEZI</name>
<accession>A0A136J9T1</accession>
<protein>
    <recommendedName>
        <fullName evidence="4">N-acetyltransferase domain-containing protein</fullName>
    </recommendedName>
</protein>
<dbReference type="GO" id="GO:0016747">
    <property type="term" value="F:acyltransferase activity, transferring groups other than amino-acyl groups"/>
    <property type="evidence" value="ECO:0007669"/>
    <property type="project" value="InterPro"/>
</dbReference>
<feature type="compositionally biased region" description="Polar residues" evidence="3">
    <location>
        <begin position="1"/>
        <end position="18"/>
    </location>
</feature>
<feature type="region of interest" description="Disordered" evidence="3">
    <location>
        <begin position="302"/>
        <end position="416"/>
    </location>
</feature>
<dbReference type="Proteomes" id="UP000070501">
    <property type="component" value="Unassembled WGS sequence"/>
</dbReference>
<proteinExistence type="predicted"/>
<dbReference type="Gene3D" id="3.40.630.30">
    <property type="match status" value="1"/>
</dbReference>